<dbReference type="EMBL" id="BNBF01000065">
    <property type="protein sequence ID" value="GHG78702.1"/>
    <property type="molecule type" value="Genomic_DNA"/>
</dbReference>
<dbReference type="InterPro" id="IPR013783">
    <property type="entry name" value="Ig-like_fold"/>
</dbReference>
<dbReference type="Gene3D" id="2.60.40.10">
    <property type="entry name" value="Immunoglobulins"/>
    <property type="match status" value="1"/>
</dbReference>
<evidence type="ECO:0000313" key="2">
    <source>
        <dbReference type="EMBL" id="GHG78702.1"/>
    </source>
</evidence>
<dbReference type="Gene3D" id="2.60.120.200">
    <property type="match status" value="1"/>
</dbReference>
<organism evidence="2 3">
    <name type="scientific">Streptomyces capoamus</name>
    <dbReference type="NCBI Taxonomy" id="68183"/>
    <lineage>
        <taxon>Bacteria</taxon>
        <taxon>Bacillati</taxon>
        <taxon>Actinomycetota</taxon>
        <taxon>Actinomycetes</taxon>
        <taxon>Kitasatosporales</taxon>
        <taxon>Streptomycetaceae</taxon>
        <taxon>Streptomyces</taxon>
    </lineage>
</organism>
<dbReference type="GO" id="GO:0005975">
    <property type="term" value="P:carbohydrate metabolic process"/>
    <property type="evidence" value="ECO:0007669"/>
    <property type="project" value="UniProtKB-ARBA"/>
</dbReference>
<dbReference type="InterPro" id="IPR047589">
    <property type="entry name" value="DUF11_rpt"/>
</dbReference>
<dbReference type="SUPFAM" id="SSF49899">
    <property type="entry name" value="Concanavalin A-like lectins/glucanases"/>
    <property type="match status" value="1"/>
</dbReference>
<evidence type="ECO:0000259" key="1">
    <source>
        <dbReference type="Pfam" id="PF01345"/>
    </source>
</evidence>
<dbReference type="InterPro" id="IPR013320">
    <property type="entry name" value="ConA-like_dom_sf"/>
</dbReference>
<dbReference type="Proteomes" id="UP000619355">
    <property type="component" value="Unassembled WGS sequence"/>
</dbReference>
<dbReference type="Pfam" id="PF01345">
    <property type="entry name" value="DUF11"/>
    <property type="match status" value="1"/>
</dbReference>
<feature type="domain" description="DUF11" evidence="1">
    <location>
        <begin position="259"/>
        <end position="355"/>
    </location>
</feature>
<dbReference type="NCBIfam" id="TIGR01451">
    <property type="entry name" value="B_ant_repeat"/>
    <property type="match status" value="1"/>
</dbReference>
<protein>
    <recommendedName>
        <fullName evidence="1">DUF11 domain-containing protein</fullName>
    </recommendedName>
</protein>
<reference evidence="3" key="1">
    <citation type="journal article" date="2019" name="Int. J. Syst. Evol. Microbiol.">
        <title>The Global Catalogue of Microorganisms (GCM) 10K type strain sequencing project: providing services to taxonomists for standard genome sequencing and annotation.</title>
        <authorList>
            <consortium name="The Broad Institute Genomics Platform"/>
            <consortium name="The Broad Institute Genome Sequencing Center for Infectious Disease"/>
            <person name="Wu L."/>
            <person name="Ma J."/>
        </authorList>
    </citation>
    <scope>NUCLEOTIDE SEQUENCE [LARGE SCALE GENOMIC DNA]</scope>
    <source>
        <strain evidence="3">JCM 4253</strain>
    </source>
</reference>
<accession>A0A919F482</accession>
<gene>
    <name evidence="2" type="ORF">GCM10018980_77350</name>
</gene>
<dbReference type="InterPro" id="IPR001434">
    <property type="entry name" value="OmcB-like_DUF11"/>
</dbReference>
<proteinExistence type="predicted"/>
<dbReference type="AlphaFoldDB" id="A0A919F482"/>
<evidence type="ECO:0000313" key="3">
    <source>
        <dbReference type="Proteomes" id="UP000619355"/>
    </source>
</evidence>
<keyword evidence="3" id="KW-1185">Reference proteome</keyword>
<sequence>MQEAQFPIVESFTHQAPSNPHWTLLGTARLNGSLELTADAASQAGTAFLDQPFSSSLGVTIDFDYAVEGSSDVGDGFCLYVIDGARTTAPGGHGAALGYSYTKQGPGGQIVAPGVTGGFVGIGFDNHGNFSSAEAGPDGPGPCADFVGVRGCGNEHAGFRWLTGVAVPGGFRASWEAGAHLQVSLLNGRLTVRHSHRGNPNGTLLIDDYDLAGAPGQEQLPATFKLGFAAGTGSATAAHRIRNLTVALPVNMPLELAGPQTAQAGDRITYSLEVQNLGPNDAPDAVVEGTVPPQLSDLEVSCRGENGAACGSSSVDQGLHVPVSLPPRSKATITLAGTIDPAFEGRFTFTGLVESPTRSNVAERYSAAATTDVERPLVSVGYEIVGQWSQTWPEDAQGWLVSYDLKLAAREHRVVRWEILFDAPPHTRLNPTEQPWYTVVDDGTGGSGSVIIRSPGDGHAIEPGTDLTVNMKLLYPSQGDAGDRTLRNLRAMEITRP</sequence>
<name>A0A919F482_9ACTN</name>
<dbReference type="RefSeq" id="WP_189986823.1">
    <property type="nucleotide sequence ID" value="NZ_BNBF01000065.1"/>
</dbReference>
<comment type="caution">
    <text evidence="2">The sequence shown here is derived from an EMBL/GenBank/DDBJ whole genome shotgun (WGS) entry which is preliminary data.</text>
</comment>